<dbReference type="Proteomes" id="UP001073227">
    <property type="component" value="Unassembled WGS sequence"/>
</dbReference>
<keyword evidence="2" id="KW-1185">Reference proteome</keyword>
<dbReference type="GO" id="GO:0006508">
    <property type="term" value="P:proteolysis"/>
    <property type="evidence" value="ECO:0007669"/>
    <property type="project" value="UniProtKB-KW"/>
</dbReference>
<dbReference type="CDD" id="cd03765">
    <property type="entry name" value="proteasome_beta_bacterial"/>
    <property type="match status" value="1"/>
</dbReference>
<dbReference type="SUPFAM" id="SSF56235">
    <property type="entry name" value="N-terminal nucleophile aminohydrolases (Ntn hydrolases)"/>
    <property type="match status" value="1"/>
</dbReference>
<dbReference type="PIRSF" id="PIRSF009120">
    <property type="entry name" value="UCP009120_prtse"/>
    <property type="match status" value="1"/>
</dbReference>
<protein>
    <submittedName>
        <fullName evidence="1">Proteasome-type protease</fullName>
    </submittedName>
</protein>
<reference evidence="1" key="1">
    <citation type="submission" date="2022-10" db="EMBL/GenBank/DDBJ databases">
        <title>Hoeflea sp. G2-23, isolated from marine algae.</title>
        <authorList>
            <person name="Kristyanto S."/>
            <person name="Kim J.M."/>
            <person name="Jeon C.O."/>
        </authorList>
    </citation>
    <scope>NUCLEOTIDE SEQUENCE</scope>
    <source>
        <strain evidence="1">G2-23</strain>
    </source>
</reference>
<evidence type="ECO:0000313" key="2">
    <source>
        <dbReference type="Proteomes" id="UP001073227"/>
    </source>
</evidence>
<name>A0ABT3ZF55_9HYPH</name>
<keyword evidence="1" id="KW-0645">Protease</keyword>
<dbReference type="Gene3D" id="3.60.20.10">
    <property type="entry name" value="Glutamine Phosphoribosylpyrophosphate, subunit 1, domain 1"/>
    <property type="match status" value="1"/>
</dbReference>
<proteinExistence type="predicted"/>
<dbReference type="GO" id="GO:0000502">
    <property type="term" value="C:proteasome complex"/>
    <property type="evidence" value="ECO:0007669"/>
    <property type="project" value="UniProtKB-KW"/>
</dbReference>
<keyword evidence="1" id="KW-0378">Hydrolase</keyword>
<dbReference type="GO" id="GO:0008233">
    <property type="term" value="F:peptidase activity"/>
    <property type="evidence" value="ECO:0007669"/>
    <property type="project" value="UniProtKB-KW"/>
</dbReference>
<evidence type="ECO:0000313" key="1">
    <source>
        <dbReference type="EMBL" id="MCY0150435.1"/>
    </source>
</evidence>
<dbReference type="InterPro" id="IPR029055">
    <property type="entry name" value="Ntn_hydrolases_N"/>
</dbReference>
<dbReference type="RefSeq" id="WP_267655873.1">
    <property type="nucleotide sequence ID" value="NZ_JAOVZR010000001.1"/>
</dbReference>
<sequence>MTYCVGLRLNSGMVFMSDTRTNAGVDNISSFCKMYTWCKPGDRLITLMSAGNLATTQTVVGMLEEHMKAASDRNPDIMDVPSMFQVARLIGETVRDVIKSATDGGLQSEAAFSATFIVGGQIAGGEMRMFLIYPEGNFIEATDDNPFFQVGEHKYGKPILVRALDLDMSFEKAAKLLYVSFDSTLKSNLSVGLPLDLQFYERDSLNKGYEKRIEANDPYYREISEGWSDALRSAFDSLPDFQRD</sequence>
<gene>
    <name evidence="1" type="ORF">OEG84_22695</name>
</gene>
<organism evidence="1 2">
    <name type="scientific">Hoeflea algicola</name>
    <dbReference type="NCBI Taxonomy" id="2983763"/>
    <lineage>
        <taxon>Bacteria</taxon>
        <taxon>Pseudomonadati</taxon>
        <taxon>Pseudomonadota</taxon>
        <taxon>Alphaproteobacteria</taxon>
        <taxon>Hyphomicrobiales</taxon>
        <taxon>Rhizobiaceae</taxon>
        <taxon>Hoeflea</taxon>
    </lineage>
</organism>
<accession>A0ABT3ZF55</accession>
<comment type="caution">
    <text evidence="1">The sequence shown here is derived from an EMBL/GenBank/DDBJ whole genome shotgun (WGS) entry which is preliminary data.</text>
</comment>
<dbReference type="EMBL" id="JAOVZR010000001">
    <property type="protein sequence ID" value="MCY0150435.1"/>
    <property type="molecule type" value="Genomic_DNA"/>
</dbReference>
<dbReference type="InterPro" id="IPR016545">
    <property type="entry name" value="UCP009120_prtse"/>
</dbReference>
<keyword evidence="1" id="KW-0647">Proteasome</keyword>